<feature type="compositionally biased region" description="Basic residues" evidence="1">
    <location>
        <begin position="132"/>
        <end position="145"/>
    </location>
</feature>
<evidence type="ECO:0000256" key="1">
    <source>
        <dbReference type="SAM" id="MobiDB-lite"/>
    </source>
</evidence>
<evidence type="ECO:0000313" key="3">
    <source>
        <dbReference type="Proteomes" id="UP000275408"/>
    </source>
</evidence>
<evidence type="ECO:0000313" key="2">
    <source>
        <dbReference type="EMBL" id="RMX36020.1"/>
    </source>
</evidence>
<reference evidence="2 3" key="1">
    <citation type="journal article" date="2018" name="Sci. Rep.">
        <title>Comparative analysis of the Pocillopora damicornis genome highlights role of immune system in coral evolution.</title>
        <authorList>
            <person name="Cunning R."/>
            <person name="Bay R.A."/>
            <person name="Gillette P."/>
            <person name="Baker A.C."/>
            <person name="Traylor-Knowles N."/>
        </authorList>
    </citation>
    <scope>NUCLEOTIDE SEQUENCE [LARGE SCALE GENOMIC DNA]</scope>
    <source>
        <strain evidence="2">RSMAS</strain>
        <tissue evidence="2">Whole animal</tissue>
    </source>
</reference>
<dbReference type="SUPFAM" id="SSF52540">
    <property type="entry name" value="P-loop containing nucleoside triphosphate hydrolases"/>
    <property type="match status" value="1"/>
</dbReference>
<feature type="region of interest" description="Disordered" evidence="1">
    <location>
        <begin position="130"/>
        <end position="173"/>
    </location>
</feature>
<dbReference type="InterPro" id="IPR027417">
    <property type="entry name" value="P-loop_NTPase"/>
</dbReference>
<name>A0A3M6T511_POCDA</name>
<dbReference type="AlphaFoldDB" id="A0A3M6T511"/>
<proteinExistence type="predicted"/>
<accession>A0A3M6T511</accession>
<dbReference type="PANTHER" id="PTHR47642:SF5">
    <property type="entry name" value="ATP-DEPENDENT DNA HELICASE"/>
    <property type="match status" value="1"/>
</dbReference>
<feature type="compositionally biased region" description="Basic and acidic residues" evidence="1">
    <location>
        <begin position="158"/>
        <end position="173"/>
    </location>
</feature>
<sequence length="251" mass="28252">MRVMLIKHVNLSRGLVNGALGTITNIQLPSNTELKATNHVLPQTVIVKFDSVKTDASNFESVELHPFTTKFFGSRESAATVHKVYGLTLSKAVIDIGETVFQAGMLYVALSRVKAPKELSPTSLAPVGRCGKAVHPKKRQRKGKKVEKQSIAWPVSQDSREASHRHIHHQQMEEQRDYLLQPKAIYSRNYQKVICGQQVQSKCKMCWQYEGRVDHIVSGCEVLAKTEYIPRHNNAAAYLHLSICKDHDIKI</sequence>
<keyword evidence="3" id="KW-1185">Reference proteome</keyword>
<protein>
    <submittedName>
        <fullName evidence="2">Uncharacterized protein</fullName>
    </submittedName>
</protein>
<dbReference type="InterPro" id="IPR051055">
    <property type="entry name" value="PIF1_helicase"/>
</dbReference>
<dbReference type="Proteomes" id="UP000275408">
    <property type="component" value="Unassembled WGS sequence"/>
</dbReference>
<dbReference type="PANTHER" id="PTHR47642">
    <property type="entry name" value="ATP-DEPENDENT DNA HELICASE"/>
    <property type="match status" value="1"/>
</dbReference>
<organism evidence="2 3">
    <name type="scientific">Pocillopora damicornis</name>
    <name type="common">Cauliflower coral</name>
    <name type="synonym">Millepora damicornis</name>
    <dbReference type="NCBI Taxonomy" id="46731"/>
    <lineage>
        <taxon>Eukaryota</taxon>
        <taxon>Metazoa</taxon>
        <taxon>Cnidaria</taxon>
        <taxon>Anthozoa</taxon>
        <taxon>Hexacorallia</taxon>
        <taxon>Scleractinia</taxon>
        <taxon>Astrocoeniina</taxon>
        <taxon>Pocilloporidae</taxon>
        <taxon>Pocillopora</taxon>
    </lineage>
</organism>
<gene>
    <name evidence="2" type="ORF">pdam_00021560</name>
</gene>
<comment type="caution">
    <text evidence="2">The sequence shown here is derived from an EMBL/GenBank/DDBJ whole genome shotgun (WGS) entry which is preliminary data.</text>
</comment>
<dbReference type="EMBL" id="RCHS01004336">
    <property type="protein sequence ID" value="RMX36020.1"/>
    <property type="molecule type" value="Genomic_DNA"/>
</dbReference>